<evidence type="ECO:0000313" key="3">
    <source>
        <dbReference type="Proteomes" id="UP000182379"/>
    </source>
</evidence>
<accession>A0A1H2TAY0</accession>
<protein>
    <submittedName>
        <fullName evidence="2">Uncharacterized protein</fullName>
    </submittedName>
</protein>
<dbReference type="Proteomes" id="UP000182379">
    <property type="component" value="Unassembled WGS sequence"/>
</dbReference>
<keyword evidence="1" id="KW-0732">Signal</keyword>
<dbReference type="AlphaFoldDB" id="A0A1H2TAY0"/>
<dbReference type="GeneID" id="78335118"/>
<reference evidence="2 3" key="1">
    <citation type="submission" date="2016-10" db="EMBL/GenBank/DDBJ databases">
        <authorList>
            <person name="Varghese N."/>
            <person name="Submissions S."/>
        </authorList>
    </citation>
    <scope>NUCLEOTIDE SEQUENCE [LARGE SCALE GENOMIC DNA]</scope>
    <source>
        <strain evidence="2 3">WCC6</strain>
    </source>
</reference>
<sequence>MKKTGYLTAALLLFAQPAFAMLPLTPATIQAAQVYGTERKGASLGELLAPWTVYDRKQRNPYGLRERAVVYTPFLTAAVDARQTAADGGTPSVPQGMKVAKQYDGVLALGLNLSTSVKLEPRNLKLRMYQGRNVLEPYACNLNSASQRDMQILNKNSGELEDNNVWDLQYFVYFDLSKLDPQRTMVLAATDEYAGTREFVLKLPAMN</sequence>
<gene>
    <name evidence="2" type="ORF">SAMN05216495_101172</name>
</gene>
<organism evidence="2 3">
    <name type="scientific">Acidaminococcus fermentans</name>
    <dbReference type="NCBI Taxonomy" id="905"/>
    <lineage>
        <taxon>Bacteria</taxon>
        <taxon>Bacillati</taxon>
        <taxon>Bacillota</taxon>
        <taxon>Negativicutes</taxon>
        <taxon>Acidaminococcales</taxon>
        <taxon>Acidaminococcaceae</taxon>
        <taxon>Acidaminococcus</taxon>
    </lineage>
</organism>
<feature type="signal peptide" evidence="1">
    <location>
        <begin position="1"/>
        <end position="20"/>
    </location>
</feature>
<evidence type="ECO:0000313" key="2">
    <source>
        <dbReference type="EMBL" id="SDW41008.1"/>
    </source>
</evidence>
<comment type="caution">
    <text evidence="2">The sequence shown here is derived from an EMBL/GenBank/DDBJ whole genome shotgun (WGS) entry which is preliminary data.</text>
</comment>
<dbReference type="EMBL" id="FNOP01000001">
    <property type="protein sequence ID" value="SDW41008.1"/>
    <property type="molecule type" value="Genomic_DNA"/>
</dbReference>
<name>A0A1H2TAY0_ACIFE</name>
<proteinExistence type="predicted"/>
<dbReference type="RefSeq" id="WP_012938767.1">
    <property type="nucleotide sequence ID" value="NZ_CALAKB010000046.1"/>
</dbReference>
<evidence type="ECO:0000256" key="1">
    <source>
        <dbReference type="SAM" id="SignalP"/>
    </source>
</evidence>
<dbReference type="OMA" id="YTPYLMA"/>
<feature type="chain" id="PRO_5032993802" evidence="1">
    <location>
        <begin position="21"/>
        <end position="207"/>
    </location>
</feature>